<comment type="subunit">
    <text evidence="8">Component of the oligosaccharyltransferase (OST) complex.</text>
</comment>
<proteinExistence type="inferred from homology"/>
<dbReference type="Pfam" id="PF03345">
    <property type="entry name" value="OST48_N"/>
    <property type="match status" value="1"/>
</dbReference>
<evidence type="ECO:0000313" key="12">
    <source>
        <dbReference type="Proteomes" id="UP001214603"/>
    </source>
</evidence>
<sequence>MWLRWFLGALALAVSCVLASATGQRVLVVLDGEREPYAAFLESLGRRGYDVTLRTSADAKQDDTLFQFGERAFDHVALLVPELKGLKGALTPQSLVHFAEDGGNLFVALSPRLSEAWRDLSREFGLEFAERDSALVDHFGFDAEYDAGDHTAVRVGGERAVFAPGGVANAQVFSAATRDALRTQPLTFRGIAHWVGPNPLAFPLLTPPSTAYVSEVPTIAGGRSDFSASGLEKIEPVREASALLAGFDSSAPDATAALASAVQLRTNSARVVFLGSIEMLQDAFFGNAARSVQRAVVEDMLAWTFQERGVLRVTGTQHERVRANDADVRPDYEEEVGVAAKMYRIKDEVFFALDLQHFDGAWRAAPTDLDLQLAVTMLDPYVTLPLVGHVDGDVARYQGSFRLPDRHGVFTLRVNWKRHGWTYVVSEDVVPVRPFNHDDYPRMLSSSWPYLAGAFSTMAAFAVFSTLWLLLPREKVAGKAE</sequence>
<keyword evidence="12" id="KW-1185">Reference proteome</keyword>
<dbReference type="Pfam" id="PF23358">
    <property type="entry name" value="OST48_MD"/>
    <property type="match status" value="1"/>
</dbReference>
<evidence type="ECO:0000256" key="4">
    <source>
        <dbReference type="ARBA" id="ARBA00022692"/>
    </source>
</evidence>
<feature type="transmembrane region" description="Helical" evidence="8">
    <location>
        <begin position="448"/>
        <end position="471"/>
    </location>
</feature>
<keyword evidence="8" id="KW-0732">Signal</keyword>
<name>A0AAF0DZV9_9BASI</name>
<evidence type="ECO:0000256" key="2">
    <source>
        <dbReference type="ARBA" id="ARBA00004922"/>
    </source>
</evidence>
<dbReference type="EMBL" id="CP119936">
    <property type="protein sequence ID" value="WFD03054.1"/>
    <property type="molecule type" value="Genomic_DNA"/>
</dbReference>
<evidence type="ECO:0000256" key="3">
    <source>
        <dbReference type="ARBA" id="ARBA00008743"/>
    </source>
</evidence>
<dbReference type="GO" id="GO:0008250">
    <property type="term" value="C:oligosaccharyltransferase complex"/>
    <property type="evidence" value="ECO:0007669"/>
    <property type="project" value="TreeGrafter"/>
</dbReference>
<dbReference type="PANTHER" id="PTHR10830:SF0">
    <property type="entry name" value="DOLICHYL-DIPHOSPHOOLIGOSACCHARIDE--PROTEIN GLYCOSYLTRANSFERASE 48 KDA SUBUNIT"/>
    <property type="match status" value="1"/>
</dbReference>
<keyword evidence="6 8" id="KW-1133">Transmembrane helix</keyword>
<feature type="signal peptide" evidence="8">
    <location>
        <begin position="1"/>
        <end position="21"/>
    </location>
</feature>
<comment type="similarity">
    <text evidence="3 8">Belongs to the DDOST 48 kDa subunit family.</text>
</comment>
<evidence type="ECO:0000313" key="11">
    <source>
        <dbReference type="EMBL" id="WFD03054.1"/>
    </source>
</evidence>
<keyword evidence="11" id="KW-0808">Transferase</keyword>
<dbReference type="AlphaFoldDB" id="A0AAF0DZV9"/>
<feature type="chain" id="PRO_5041775270" description="Dolichyl-diphosphooligosaccharide--protein glycosyltransferase subunit WBP1" evidence="8">
    <location>
        <begin position="22"/>
        <end position="481"/>
    </location>
</feature>
<evidence type="ECO:0000256" key="8">
    <source>
        <dbReference type="RuleBase" id="RU361142"/>
    </source>
</evidence>
<gene>
    <name evidence="11" type="primary">WBP1</name>
    <name evidence="11" type="ORF">MOBT1_001743</name>
</gene>
<organism evidence="11 12">
    <name type="scientific">Malassezia obtusa</name>
    <dbReference type="NCBI Taxonomy" id="76774"/>
    <lineage>
        <taxon>Eukaryota</taxon>
        <taxon>Fungi</taxon>
        <taxon>Dikarya</taxon>
        <taxon>Basidiomycota</taxon>
        <taxon>Ustilaginomycotina</taxon>
        <taxon>Malasseziomycetes</taxon>
        <taxon>Malasseziales</taxon>
        <taxon>Malasseziaceae</taxon>
        <taxon>Malassezia</taxon>
    </lineage>
</organism>
<dbReference type="InterPro" id="IPR055459">
    <property type="entry name" value="OST48_MD"/>
</dbReference>
<dbReference type="GO" id="GO:0016740">
    <property type="term" value="F:transferase activity"/>
    <property type="evidence" value="ECO:0007669"/>
    <property type="project" value="UniProtKB-KW"/>
</dbReference>
<dbReference type="GO" id="GO:0018279">
    <property type="term" value="P:protein N-linked glycosylation via asparagine"/>
    <property type="evidence" value="ECO:0007669"/>
    <property type="project" value="UniProtKB-UniRule"/>
</dbReference>
<feature type="domain" description="OST48 middle" evidence="10">
    <location>
        <begin position="339"/>
        <end position="470"/>
    </location>
</feature>
<dbReference type="PROSITE" id="PS51257">
    <property type="entry name" value="PROKAR_LIPOPROTEIN"/>
    <property type="match status" value="1"/>
</dbReference>
<evidence type="ECO:0000259" key="9">
    <source>
        <dbReference type="Pfam" id="PF03345"/>
    </source>
</evidence>
<evidence type="ECO:0000256" key="1">
    <source>
        <dbReference type="ARBA" id="ARBA00004479"/>
    </source>
</evidence>
<evidence type="ECO:0000256" key="7">
    <source>
        <dbReference type="ARBA" id="ARBA00023136"/>
    </source>
</evidence>
<keyword evidence="7 8" id="KW-0472">Membrane</keyword>
<comment type="pathway">
    <text evidence="2 8">Protein modification; protein glycosylation.</text>
</comment>
<evidence type="ECO:0000256" key="6">
    <source>
        <dbReference type="ARBA" id="ARBA00022989"/>
    </source>
</evidence>
<comment type="function">
    <text evidence="8">Subunit of the oligosaccharyl transferase (OST) complex that catalyzes the initial transfer of a defined glycan (Glc(3)Man(9)GlcNAc(2) in eukaryotes) from the lipid carrier dolichol-pyrophosphate to an asparagine residue within an Asn-X-Ser/Thr consensus motif in nascent polypeptide chains, the first step in protein N-glycosylation. N-glycosylation occurs cotranslationally and the complex associates with the Sec61 complex at the channel-forming translocon complex that mediates protein translocation across the endoplasmic reticulum (ER).</text>
</comment>
<evidence type="ECO:0000256" key="5">
    <source>
        <dbReference type="ARBA" id="ARBA00022824"/>
    </source>
</evidence>
<evidence type="ECO:0000259" key="10">
    <source>
        <dbReference type="Pfam" id="PF23358"/>
    </source>
</evidence>
<protein>
    <recommendedName>
        <fullName evidence="8">Dolichyl-diphosphooligosaccharide--protein glycosyltransferase subunit WBP1</fullName>
        <shortName evidence="8">Oligosaccharyl transferase subunit WBP1</shortName>
    </recommendedName>
</protein>
<accession>A0AAF0DZV9</accession>
<dbReference type="InterPro" id="IPR005013">
    <property type="entry name" value="DDOST_48_kDa_subunit"/>
</dbReference>
<keyword evidence="5 8" id="KW-0256">Endoplasmic reticulum</keyword>
<comment type="subcellular location">
    <subcellularLocation>
        <location evidence="8">Endoplasmic reticulum membrane</location>
        <topology evidence="8">Single-pass type I membrane protein</topology>
    </subcellularLocation>
    <subcellularLocation>
        <location evidence="1">Membrane</location>
        <topology evidence="1">Single-pass type I membrane protein</topology>
    </subcellularLocation>
</comment>
<keyword evidence="4 8" id="KW-0812">Transmembrane</keyword>
<feature type="domain" description="OST48 N-terminal" evidence="9">
    <location>
        <begin position="25"/>
        <end position="304"/>
    </location>
</feature>
<dbReference type="PANTHER" id="PTHR10830">
    <property type="entry name" value="DOLICHYL-DIPHOSPHOOLIGOSACCHARIDE--PROTEIN GLYCOSYLTRANSFERASE 48 KDA SUBUNIT"/>
    <property type="match status" value="1"/>
</dbReference>
<reference evidence="11" key="1">
    <citation type="submission" date="2023-03" db="EMBL/GenBank/DDBJ databases">
        <title>Mating type loci evolution in Malassezia.</title>
        <authorList>
            <person name="Coelho M.A."/>
        </authorList>
    </citation>
    <scope>NUCLEOTIDE SEQUENCE</scope>
    <source>
        <strain evidence="11">CBS 7876</strain>
    </source>
</reference>
<dbReference type="Proteomes" id="UP001214603">
    <property type="component" value="Chromosome 3"/>
</dbReference>
<dbReference type="InterPro" id="IPR055457">
    <property type="entry name" value="OST48_N"/>
</dbReference>